<evidence type="ECO:0000256" key="5">
    <source>
        <dbReference type="ARBA" id="ARBA00012297"/>
    </source>
</evidence>
<name>A0A1J8QHP1_9AGAM</name>
<dbReference type="STRING" id="180088.A0A1J8QHP1"/>
<dbReference type="GO" id="GO:0052716">
    <property type="term" value="F:hydroquinone:oxygen oxidoreductase activity"/>
    <property type="evidence" value="ECO:0007669"/>
    <property type="project" value="UniProtKB-EC"/>
</dbReference>
<dbReference type="SUPFAM" id="SSF49503">
    <property type="entry name" value="Cupredoxins"/>
    <property type="match status" value="1"/>
</dbReference>
<dbReference type="InterPro" id="IPR002355">
    <property type="entry name" value="Cu_oxidase_Cu_BS"/>
</dbReference>
<keyword evidence="12" id="KW-1185">Reference proteome</keyword>
<evidence type="ECO:0000259" key="10">
    <source>
        <dbReference type="Pfam" id="PF07731"/>
    </source>
</evidence>
<organism evidence="11 12">
    <name type="scientific">Rhizopogon vesiculosus</name>
    <dbReference type="NCBI Taxonomy" id="180088"/>
    <lineage>
        <taxon>Eukaryota</taxon>
        <taxon>Fungi</taxon>
        <taxon>Dikarya</taxon>
        <taxon>Basidiomycota</taxon>
        <taxon>Agaricomycotina</taxon>
        <taxon>Agaricomycetes</taxon>
        <taxon>Agaricomycetidae</taxon>
        <taxon>Boletales</taxon>
        <taxon>Suillineae</taxon>
        <taxon>Rhizopogonaceae</taxon>
        <taxon>Rhizopogon</taxon>
    </lineage>
</organism>
<dbReference type="GO" id="GO:0005576">
    <property type="term" value="C:extracellular region"/>
    <property type="evidence" value="ECO:0007669"/>
    <property type="project" value="UniProtKB-SubCell"/>
</dbReference>
<dbReference type="OrthoDB" id="2121828at2759"/>
<dbReference type="Proteomes" id="UP000183567">
    <property type="component" value="Unassembled WGS sequence"/>
</dbReference>
<comment type="caution">
    <text evidence="11">The sequence shown here is derived from an EMBL/GenBank/DDBJ whole genome shotgun (WGS) entry which is preliminary data.</text>
</comment>
<reference evidence="11 12" key="1">
    <citation type="submission" date="2016-03" db="EMBL/GenBank/DDBJ databases">
        <title>Comparative genomics of the ectomycorrhizal sister species Rhizopogon vinicolor and Rhizopogon vesiculosus (Basidiomycota: Boletales) reveals a divergence of the mating type B locus.</title>
        <authorList>
            <person name="Mujic A.B."/>
            <person name="Kuo A."/>
            <person name="Tritt A."/>
            <person name="Lipzen A."/>
            <person name="Chen C."/>
            <person name="Johnson J."/>
            <person name="Sharma A."/>
            <person name="Barry K."/>
            <person name="Grigoriev I.V."/>
            <person name="Spatafora J.W."/>
        </authorList>
    </citation>
    <scope>NUCLEOTIDE SEQUENCE [LARGE SCALE GENOMIC DNA]</scope>
    <source>
        <strain evidence="11 12">AM-OR11-056</strain>
    </source>
</reference>
<evidence type="ECO:0000256" key="7">
    <source>
        <dbReference type="ARBA" id="ARBA00022723"/>
    </source>
</evidence>
<evidence type="ECO:0000256" key="1">
    <source>
        <dbReference type="ARBA" id="ARBA00000349"/>
    </source>
</evidence>
<keyword evidence="6" id="KW-0964">Secreted</keyword>
<evidence type="ECO:0000256" key="8">
    <source>
        <dbReference type="ARBA" id="ARBA00023002"/>
    </source>
</evidence>
<dbReference type="CDD" id="cd13903">
    <property type="entry name" value="CuRO_3_Tv-LCC_like"/>
    <property type="match status" value="1"/>
</dbReference>
<gene>
    <name evidence="11" type="ORF">AZE42_01381</name>
</gene>
<sequence>MGGLHESLQAEFCPPLDASLLAAIIADHAGDDDDITPTPEQVEDIRQTLMILANHAQMHYEHDLEEMEAVEASLYSFSNMSTTSPTTPELYDSITMTSSGSDTSSSQHSFSSPLGFLQEAFSDVPTERLKRLLRTANGEALDGEGDVDMERVVEYILTMEHIRDLEERGLDAIEPTPLQPPTEGWETVVRTKPKPIPKLAMPAKKKAKGRTIKLVDVRQTQHALPSPAKTKVTVDAGVDTWTHISSLSTHLATLLPPAPASHFTSFFHSPTHATPACALRAALAALPSTSNKNHQTKSDSPIKRSNQVAETNTLSALLDLLQASPTFATLDGEQRDTLYADARLALTASRNKPDEALDVVWILRDLEHPESNAGIYHLPPPLPSSTARAKMPAGAPVADPITANTPARHPLVETDLHALINPGAPGIPGYGNADINLNLVVSSDSSKYYVNGVSFQPPTVPVLLQILSGAQQPSQLLPNGSVIILEANKVVELTMSSTGPGGPHPMHLHGHTFDVVQSAGNSTFNYVNPVRRDVVSAGGDSQQMVIRWVTDNAGPWFLHCHIDWHLDIGLAVVMAESPSDTLTYNPIQAEWDELCPIYDSLSLSQLGGGGL</sequence>
<keyword evidence="9" id="KW-0186">Copper</keyword>
<dbReference type="EC" id="1.10.3.2" evidence="5"/>
<evidence type="ECO:0000313" key="12">
    <source>
        <dbReference type="Proteomes" id="UP000183567"/>
    </source>
</evidence>
<evidence type="ECO:0000256" key="6">
    <source>
        <dbReference type="ARBA" id="ARBA00022525"/>
    </source>
</evidence>
<evidence type="ECO:0000256" key="3">
    <source>
        <dbReference type="ARBA" id="ARBA00004613"/>
    </source>
</evidence>
<dbReference type="PANTHER" id="PTHR11709">
    <property type="entry name" value="MULTI-COPPER OXIDASE"/>
    <property type="match status" value="1"/>
</dbReference>
<dbReference type="GO" id="GO:0005507">
    <property type="term" value="F:copper ion binding"/>
    <property type="evidence" value="ECO:0007669"/>
    <property type="project" value="InterPro"/>
</dbReference>
<dbReference type="Pfam" id="PF07731">
    <property type="entry name" value="Cu-oxidase_2"/>
    <property type="match status" value="1"/>
</dbReference>
<protein>
    <recommendedName>
        <fullName evidence="5">laccase</fullName>
        <ecNumber evidence="5">1.10.3.2</ecNumber>
    </recommendedName>
</protein>
<dbReference type="InterPro" id="IPR045087">
    <property type="entry name" value="Cu-oxidase_fam"/>
</dbReference>
<evidence type="ECO:0000256" key="9">
    <source>
        <dbReference type="ARBA" id="ARBA00023008"/>
    </source>
</evidence>
<evidence type="ECO:0000256" key="4">
    <source>
        <dbReference type="ARBA" id="ARBA00010609"/>
    </source>
</evidence>
<comment type="catalytic activity">
    <reaction evidence="1">
        <text>4 hydroquinone + O2 = 4 benzosemiquinone + 2 H2O</text>
        <dbReference type="Rhea" id="RHEA:11276"/>
        <dbReference type="ChEBI" id="CHEBI:15377"/>
        <dbReference type="ChEBI" id="CHEBI:15379"/>
        <dbReference type="ChEBI" id="CHEBI:17594"/>
        <dbReference type="ChEBI" id="CHEBI:17977"/>
        <dbReference type="EC" id="1.10.3.2"/>
    </reaction>
</comment>
<accession>A0A1J8QHP1</accession>
<feature type="domain" description="Plastocyanin-like" evidence="10">
    <location>
        <begin position="457"/>
        <end position="579"/>
    </location>
</feature>
<keyword evidence="7" id="KW-0479">Metal-binding</keyword>
<comment type="similarity">
    <text evidence="4">Belongs to the multicopper oxidase family.</text>
</comment>
<evidence type="ECO:0000256" key="2">
    <source>
        <dbReference type="ARBA" id="ARBA00001935"/>
    </source>
</evidence>
<dbReference type="PROSITE" id="PS00079">
    <property type="entry name" value="MULTICOPPER_OXIDASE1"/>
    <property type="match status" value="1"/>
</dbReference>
<keyword evidence="8" id="KW-0560">Oxidoreductase</keyword>
<dbReference type="InterPro" id="IPR011706">
    <property type="entry name" value="Cu-oxidase_C"/>
</dbReference>
<proteinExistence type="inferred from homology"/>
<dbReference type="EMBL" id="LVVM01000244">
    <property type="protein sequence ID" value="OJA21214.1"/>
    <property type="molecule type" value="Genomic_DNA"/>
</dbReference>
<dbReference type="PANTHER" id="PTHR11709:SF394">
    <property type="entry name" value="FI03373P-RELATED"/>
    <property type="match status" value="1"/>
</dbReference>
<dbReference type="InterPro" id="IPR033138">
    <property type="entry name" value="Cu_oxidase_CS"/>
</dbReference>
<comment type="cofactor">
    <cofactor evidence="2">
        <name>Cu cation</name>
        <dbReference type="ChEBI" id="CHEBI:23378"/>
    </cofactor>
</comment>
<dbReference type="PROSITE" id="PS00080">
    <property type="entry name" value="MULTICOPPER_OXIDASE2"/>
    <property type="match status" value="1"/>
</dbReference>
<dbReference type="InterPro" id="IPR008972">
    <property type="entry name" value="Cupredoxin"/>
</dbReference>
<evidence type="ECO:0000313" key="11">
    <source>
        <dbReference type="EMBL" id="OJA21214.1"/>
    </source>
</evidence>
<dbReference type="AlphaFoldDB" id="A0A1J8QHP1"/>
<dbReference type="Gene3D" id="2.60.40.420">
    <property type="entry name" value="Cupredoxins - blue copper proteins"/>
    <property type="match status" value="1"/>
</dbReference>
<comment type="subcellular location">
    <subcellularLocation>
        <location evidence="3">Secreted</location>
    </subcellularLocation>
</comment>